<dbReference type="AlphaFoldDB" id="A0A231V444"/>
<evidence type="ECO:0000256" key="6">
    <source>
        <dbReference type="ARBA" id="ARBA00023065"/>
    </source>
</evidence>
<reference evidence="15" key="1">
    <citation type="journal article" date="2017" name="Int. J. Syst. Evol. Microbiol.">
        <title>Notoacmeibacter marinus gen. nov., sp. nov., isolated from the gut of a limpet and proposal of Notoacmeibacteraceae fam. nov. in the order Rhizobiales of the class Alphaproteobacteria.</title>
        <authorList>
            <person name="Huang Z."/>
            <person name="Guo F."/>
            <person name="Lai Q."/>
        </authorList>
    </citation>
    <scope>NUCLEOTIDE SEQUENCE [LARGE SCALE GENOMIC DNA]</scope>
    <source>
        <strain evidence="15">XMTR2A4</strain>
    </source>
</reference>
<keyword evidence="10" id="KW-1003">Cell membrane</keyword>
<evidence type="ECO:0000256" key="3">
    <source>
        <dbReference type="ARBA" id="ARBA00005712"/>
    </source>
</evidence>
<dbReference type="PANTHER" id="PTHR13822">
    <property type="entry name" value="ATP SYNTHASE DELTA/EPSILON CHAIN"/>
    <property type="match status" value="1"/>
</dbReference>
<dbReference type="GO" id="GO:0012505">
    <property type="term" value="C:endomembrane system"/>
    <property type="evidence" value="ECO:0007669"/>
    <property type="project" value="UniProtKB-SubCell"/>
</dbReference>
<dbReference type="PANTHER" id="PTHR13822:SF10">
    <property type="entry name" value="ATP SYNTHASE EPSILON CHAIN, CHLOROPLASTIC"/>
    <property type="match status" value="1"/>
</dbReference>
<keyword evidence="4 10" id="KW-0813">Transport</keyword>
<keyword evidence="8 10" id="KW-0139">CF(1)</keyword>
<evidence type="ECO:0000256" key="5">
    <source>
        <dbReference type="ARBA" id="ARBA00022781"/>
    </source>
</evidence>
<evidence type="ECO:0000256" key="9">
    <source>
        <dbReference type="ARBA" id="ARBA00023310"/>
    </source>
</evidence>
<comment type="similarity">
    <text evidence="3 10 11">Belongs to the ATPase epsilon chain family.</text>
</comment>
<dbReference type="NCBIfam" id="TIGR01216">
    <property type="entry name" value="ATP_synt_epsi"/>
    <property type="match status" value="1"/>
</dbReference>
<organism evidence="14 15">
    <name type="scientific">Notoacmeibacter marinus</name>
    <dbReference type="NCBI Taxonomy" id="1876515"/>
    <lineage>
        <taxon>Bacteria</taxon>
        <taxon>Pseudomonadati</taxon>
        <taxon>Pseudomonadota</taxon>
        <taxon>Alphaproteobacteria</taxon>
        <taxon>Hyphomicrobiales</taxon>
        <taxon>Notoacmeibacteraceae</taxon>
        <taxon>Notoacmeibacter</taxon>
    </lineage>
</organism>
<dbReference type="InterPro" id="IPR020546">
    <property type="entry name" value="ATP_synth_F1_dsu/esu_N"/>
</dbReference>
<dbReference type="SUPFAM" id="SSF51344">
    <property type="entry name" value="Epsilon subunit of F1F0-ATP synthase N-terminal domain"/>
    <property type="match status" value="1"/>
</dbReference>
<sequence length="134" mass="14433">MSMAFTFELVSPERLLVSREVDSVVVPAAEGDMTAMPNHAPTMSALRAGMVTVETGGDKEQFVVLGGFADVQPDSCTILAETAATPGDFDRDLLTSRIEEAQTRLKETSDDDERSELEEVLGSLTTLNEQILPA</sequence>
<keyword evidence="5 10" id="KW-0375">Hydrogen ion transport</keyword>
<keyword evidence="15" id="KW-1185">Reference proteome</keyword>
<comment type="subcellular location">
    <subcellularLocation>
        <location evidence="10">Cell membrane</location>
        <topology evidence="10">Peripheral membrane protein</topology>
    </subcellularLocation>
    <subcellularLocation>
        <location evidence="2">Endomembrane system</location>
        <topology evidence="2">Peripheral membrane protein</topology>
    </subcellularLocation>
</comment>
<keyword evidence="6 10" id="KW-0406">Ion transport</keyword>
<name>A0A231V444_9HYPH</name>
<evidence type="ECO:0000256" key="7">
    <source>
        <dbReference type="ARBA" id="ARBA00023136"/>
    </source>
</evidence>
<feature type="domain" description="ATP synthase F1 complex delta/epsilon subunit N-terminal" evidence="13">
    <location>
        <begin position="5"/>
        <end position="83"/>
    </location>
</feature>
<keyword evidence="9 10" id="KW-0066">ATP synthesis</keyword>
<accession>A0A231V444</accession>
<feature type="coiled-coil region" evidence="12">
    <location>
        <begin position="91"/>
        <end position="118"/>
    </location>
</feature>
<dbReference type="HAMAP" id="MF_00530">
    <property type="entry name" value="ATP_synth_epsil_bac"/>
    <property type="match status" value="1"/>
</dbReference>
<evidence type="ECO:0000256" key="1">
    <source>
        <dbReference type="ARBA" id="ARBA00003543"/>
    </source>
</evidence>
<keyword evidence="12" id="KW-0175">Coiled coil</keyword>
<dbReference type="InterPro" id="IPR001469">
    <property type="entry name" value="ATP_synth_F1_dsu/esu"/>
</dbReference>
<dbReference type="GO" id="GO:0045259">
    <property type="term" value="C:proton-transporting ATP synthase complex"/>
    <property type="evidence" value="ECO:0007669"/>
    <property type="project" value="UniProtKB-KW"/>
</dbReference>
<dbReference type="Pfam" id="PF02823">
    <property type="entry name" value="ATP-synt_DE_N"/>
    <property type="match status" value="1"/>
</dbReference>
<dbReference type="NCBIfam" id="NF001851">
    <property type="entry name" value="PRK00571.2-4"/>
    <property type="match status" value="1"/>
</dbReference>
<dbReference type="RefSeq" id="WP_094076915.1">
    <property type="nucleotide sequence ID" value="NZ_NBYO01000001.1"/>
</dbReference>
<dbReference type="GO" id="GO:0046933">
    <property type="term" value="F:proton-transporting ATP synthase activity, rotational mechanism"/>
    <property type="evidence" value="ECO:0007669"/>
    <property type="project" value="UniProtKB-UniRule"/>
</dbReference>
<dbReference type="EMBL" id="NBYO01000001">
    <property type="protein sequence ID" value="OXT02955.1"/>
    <property type="molecule type" value="Genomic_DNA"/>
</dbReference>
<dbReference type="Gene3D" id="2.60.15.10">
    <property type="entry name" value="F0F1 ATP synthase delta/epsilon subunit, N-terminal"/>
    <property type="match status" value="1"/>
</dbReference>
<proteinExistence type="inferred from homology"/>
<evidence type="ECO:0000259" key="13">
    <source>
        <dbReference type="Pfam" id="PF02823"/>
    </source>
</evidence>
<dbReference type="InterPro" id="IPR036771">
    <property type="entry name" value="ATPsynth_dsu/esu_N"/>
</dbReference>
<keyword evidence="7 10" id="KW-0472">Membrane</keyword>
<dbReference type="GO" id="GO:0005886">
    <property type="term" value="C:plasma membrane"/>
    <property type="evidence" value="ECO:0007669"/>
    <property type="project" value="UniProtKB-SubCell"/>
</dbReference>
<evidence type="ECO:0000256" key="8">
    <source>
        <dbReference type="ARBA" id="ARBA00023196"/>
    </source>
</evidence>
<evidence type="ECO:0000256" key="10">
    <source>
        <dbReference type="HAMAP-Rule" id="MF_00530"/>
    </source>
</evidence>
<dbReference type="Proteomes" id="UP000215405">
    <property type="component" value="Unassembled WGS sequence"/>
</dbReference>
<dbReference type="GO" id="GO:0005524">
    <property type="term" value="F:ATP binding"/>
    <property type="evidence" value="ECO:0007669"/>
    <property type="project" value="UniProtKB-UniRule"/>
</dbReference>
<evidence type="ECO:0000256" key="2">
    <source>
        <dbReference type="ARBA" id="ARBA00004184"/>
    </source>
</evidence>
<evidence type="ECO:0000256" key="4">
    <source>
        <dbReference type="ARBA" id="ARBA00022448"/>
    </source>
</evidence>
<evidence type="ECO:0000256" key="11">
    <source>
        <dbReference type="RuleBase" id="RU003656"/>
    </source>
</evidence>
<comment type="function">
    <text evidence="1 10">Produces ATP from ADP in the presence of a proton gradient across the membrane.</text>
</comment>
<evidence type="ECO:0000256" key="12">
    <source>
        <dbReference type="SAM" id="Coils"/>
    </source>
</evidence>
<evidence type="ECO:0000313" key="15">
    <source>
        <dbReference type="Proteomes" id="UP000215405"/>
    </source>
</evidence>
<comment type="caution">
    <text evidence="14">The sequence shown here is derived from an EMBL/GenBank/DDBJ whole genome shotgun (WGS) entry which is preliminary data.</text>
</comment>
<protein>
    <recommendedName>
        <fullName evidence="10">ATP synthase epsilon chain</fullName>
    </recommendedName>
    <alternativeName>
        <fullName evidence="10">ATP synthase F1 sector epsilon subunit</fullName>
    </alternativeName>
    <alternativeName>
        <fullName evidence="10">F-ATPase epsilon subunit</fullName>
    </alternativeName>
</protein>
<gene>
    <name evidence="10" type="primary">atpC</name>
    <name evidence="14" type="ORF">B7H23_05880</name>
</gene>
<dbReference type="CDD" id="cd12152">
    <property type="entry name" value="F1-ATPase_delta"/>
    <property type="match status" value="1"/>
</dbReference>
<comment type="subunit">
    <text evidence="10 11">F-type ATPases have 2 components, CF(1) - the catalytic core - and CF(0) - the membrane proton channel. CF(1) has five subunits: alpha(3), beta(3), gamma(1), delta(1), epsilon(1). CF(0) has three main subunits: a, b and c.</text>
</comment>
<evidence type="ECO:0000313" key="14">
    <source>
        <dbReference type="EMBL" id="OXT02955.1"/>
    </source>
</evidence>